<name>A0A7G8BPL9_9BACT</name>
<evidence type="ECO:0000313" key="2">
    <source>
        <dbReference type="Proteomes" id="UP000515312"/>
    </source>
</evidence>
<sequence length="85" mass="9971">MAIRKEWTEWHLTPRGWERGASRVQGQGNTWVEEPTDRVLSFVYQELQGDDSPEAKKWGEETWRSKKAQNIDDLLKQYGPAPEKL</sequence>
<gene>
    <name evidence="1" type="ORF">H7849_11700</name>
</gene>
<keyword evidence="2" id="KW-1185">Reference proteome</keyword>
<organism evidence="1 2">
    <name type="scientific">Alloacidobacterium dinghuense</name>
    <dbReference type="NCBI Taxonomy" id="2763107"/>
    <lineage>
        <taxon>Bacteria</taxon>
        <taxon>Pseudomonadati</taxon>
        <taxon>Acidobacteriota</taxon>
        <taxon>Terriglobia</taxon>
        <taxon>Terriglobales</taxon>
        <taxon>Acidobacteriaceae</taxon>
        <taxon>Alloacidobacterium</taxon>
    </lineage>
</organism>
<dbReference type="AlphaFoldDB" id="A0A7G8BPL9"/>
<reference evidence="1 2" key="1">
    <citation type="submission" date="2020-08" db="EMBL/GenBank/DDBJ databases">
        <title>Edaphobacter telluris sp. nov. and Acidobacterium dinghuensis sp. nov., two acidobacteria isolated from forest soil.</title>
        <authorList>
            <person name="Fu J."/>
            <person name="Qiu L."/>
        </authorList>
    </citation>
    <scope>NUCLEOTIDE SEQUENCE [LARGE SCALE GENOMIC DNA]</scope>
    <source>
        <strain evidence="1">4Y35</strain>
    </source>
</reference>
<dbReference type="EMBL" id="CP060394">
    <property type="protein sequence ID" value="QNI34489.1"/>
    <property type="molecule type" value="Genomic_DNA"/>
</dbReference>
<dbReference type="KEGG" id="adin:H7849_11700"/>
<dbReference type="Proteomes" id="UP000515312">
    <property type="component" value="Chromosome"/>
</dbReference>
<evidence type="ECO:0000313" key="1">
    <source>
        <dbReference type="EMBL" id="QNI34489.1"/>
    </source>
</evidence>
<protein>
    <submittedName>
        <fullName evidence="1">Uncharacterized protein</fullName>
    </submittedName>
</protein>
<accession>A0A7G8BPL9</accession>
<dbReference type="RefSeq" id="WP_186746703.1">
    <property type="nucleotide sequence ID" value="NZ_CP060394.1"/>
</dbReference>
<proteinExistence type="predicted"/>